<protein>
    <submittedName>
        <fullName evidence="3">Putative transposase</fullName>
    </submittedName>
</protein>
<dbReference type="Proteomes" id="UP000030760">
    <property type="component" value="Unassembled WGS sequence"/>
</dbReference>
<feature type="compositionally biased region" description="Acidic residues" evidence="1">
    <location>
        <begin position="228"/>
        <end position="237"/>
    </location>
</feature>
<dbReference type="NCBIfam" id="NF033559">
    <property type="entry name" value="transpos_IS1634"/>
    <property type="match status" value="1"/>
</dbReference>
<evidence type="ECO:0000259" key="2">
    <source>
        <dbReference type="Pfam" id="PF01609"/>
    </source>
</evidence>
<organism evidence="3 4">
    <name type="scientific">Streptomyces bottropensis ATCC 25435</name>
    <dbReference type="NCBI Taxonomy" id="1054862"/>
    <lineage>
        <taxon>Bacteria</taxon>
        <taxon>Bacillati</taxon>
        <taxon>Actinomycetota</taxon>
        <taxon>Actinomycetes</taxon>
        <taxon>Kitasatosporales</taxon>
        <taxon>Streptomycetaceae</taxon>
        <taxon>Streptomyces</taxon>
    </lineage>
</organism>
<dbReference type="GeneID" id="96268799"/>
<accession>M3F3X8</accession>
<dbReference type="PANTHER" id="PTHR34614:SF2">
    <property type="entry name" value="TRANSPOSASE IS4-LIKE DOMAIN-CONTAINING PROTEIN"/>
    <property type="match status" value="1"/>
</dbReference>
<dbReference type="AlphaFoldDB" id="M3F3X8"/>
<proteinExistence type="predicted"/>
<dbReference type="GO" id="GO:0006313">
    <property type="term" value="P:DNA transposition"/>
    <property type="evidence" value="ECO:0007669"/>
    <property type="project" value="InterPro"/>
</dbReference>
<dbReference type="InterPro" id="IPR012337">
    <property type="entry name" value="RNaseH-like_sf"/>
</dbReference>
<evidence type="ECO:0000256" key="1">
    <source>
        <dbReference type="SAM" id="MobiDB-lite"/>
    </source>
</evidence>
<feature type="domain" description="Transposase IS4-like" evidence="2">
    <location>
        <begin position="273"/>
        <end position="511"/>
    </location>
</feature>
<dbReference type="RefSeq" id="WP_005477570.1">
    <property type="nucleotide sequence ID" value="NZ_KB405066.1"/>
</dbReference>
<dbReference type="SUPFAM" id="SSF53098">
    <property type="entry name" value="Ribonuclease H-like"/>
    <property type="match status" value="1"/>
</dbReference>
<dbReference type="PANTHER" id="PTHR34614">
    <property type="match status" value="1"/>
</dbReference>
<dbReference type="InterPro" id="IPR002559">
    <property type="entry name" value="Transposase_11"/>
</dbReference>
<dbReference type="GO" id="GO:0004803">
    <property type="term" value="F:transposase activity"/>
    <property type="evidence" value="ECO:0007669"/>
    <property type="project" value="InterPro"/>
</dbReference>
<reference evidence="4" key="1">
    <citation type="journal article" date="2013" name="Genome Announc.">
        <title>Draft Genome Sequence of Streptomyces bottropensis ATCC 25435, a Bottromycin-Producing Actinomycete.</title>
        <authorList>
            <person name="Zhang H."/>
            <person name="Zhou W."/>
            <person name="Zhuang Y."/>
            <person name="Liang X."/>
            <person name="Liu T."/>
        </authorList>
    </citation>
    <scope>NUCLEOTIDE SEQUENCE [LARGE SCALE GENOMIC DNA]</scope>
    <source>
        <strain evidence="4">ATCC 25435</strain>
    </source>
</reference>
<gene>
    <name evidence="3" type="ORF">SBD_2345</name>
</gene>
<evidence type="ECO:0000313" key="3">
    <source>
        <dbReference type="EMBL" id="EMF56253.1"/>
    </source>
</evidence>
<dbReference type="Pfam" id="PF01609">
    <property type="entry name" value="DDE_Tnp_1"/>
    <property type="match status" value="1"/>
</dbReference>
<dbReference type="InterPro" id="IPR047654">
    <property type="entry name" value="IS1634_transpos"/>
</dbReference>
<sequence>MYVKTTKRENKSGTVRYLHLAHNEWDPVKGRAVPKVLFTFGREDDLDRDAVKRLVASLSRLLEPGEALASTAAGDLEFVSSVPFGGTYVLDHLWRRLKIDRIVGQVGQPKRGRRRDMSVTERVLFSMVANRALAPSSKLAAADWVTHDVHVDGLPATDDDACYRAMDWLHEVQDDLEKRVFDEVANLLNLEVDLLFFDTTSTYFELEEADEPVARDDKGRLLPAADDTPADADDSGDAPDQAGFRTFGKSKDSRDDLPQIVIGMAVTRDGIPVRVWSWPGNTGDSKLIRQVKDDMRDWTLSKIVWVTDRGFSSERNRRYLRQGDNAYIVGEKLRSGSPEVKAALSRQGRYGEIAQNMRVKDVRISDTERFVICHNPEAATRDQHIREQLVAQLTTLIDGTDKLSEFKRGELRGRIADKPGLNRYLRTTPAGKLRIDTAKIKAEENLDGKYLLRCSDPHLSAEDIALGYKQLLEVERGWRDMKQIIDLRPVYHRLEKRIRVHVILCWLALLLIRITEITTGATWPTVRRELDRLHLGTFTGPTGLFQQVTTLTKPQTDLLAKLAIPTPKQIIALEPTPR</sequence>
<dbReference type="GO" id="GO:0003677">
    <property type="term" value="F:DNA binding"/>
    <property type="evidence" value="ECO:0007669"/>
    <property type="project" value="InterPro"/>
</dbReference>
<feature type="region of interest" description="Disordered" evidence="1">
    <location>
        <begin position="215"/>
        <end position="252"/>
    </location>
</feature>
<evidence type="ECO:0000313" key="4">
    <source>
        <dbReference type="Proteomes" id="UP000030760"/>
    </source>
</evidence>
<name>M3F3X8_9ACTN</name>
<dbReference type="EMBL" id="KB405066">
    <property type="protein sequence ID" value="EMF56253.1"/>
    <property type="molecule type" value="Genomic_DNA"/>
</dbReference>